<reference evidence="2" key="1">
    <citation type="journal article" date="2013" name="Genetics">
        <title>The draft genome and transcriptome of Panagrellus redivivus are shaped by the harsh demands of a free-living lifestyle.</title>
        <authorList>
            <person name="Srinivasan J."/>
            <person name="Dillman A.R."/>
            <person name="Macchietto M.G."/>
            <person name="Heikkinen L."/>
            <person name="Lakso M."/>
            <person name="Fracchia K.M."/>
            <person name="Antoshechkin I."/>
            <person name="Mortazavi A."/>
            <person name="Wong G."/>
            <person name="Sternberg P.W."/>
        </authorList>
    </citation>
    <scope>NUCLEOTIDE SEQUENCE [LARGE SCALE GENOMIC DNA]</scope>
    <source>
        <strain evidence="2">MT8872</strain>
    </source>
</reference>
<proteinExistence type="predicted"/>
<evidence type="ECO:0000313" key="3">
    <source>
        <dbReference type="WBParaSite" id="Pan_g18836.t1"/>
    </source>
</evidence>
<name>A0A7E4VB14_PANRE</name>
<dbReference type="WBParaSite" id="Pan_g18836.t1">
    <property type="protein sequence ID" value="Pan_g18836.t1"/>
    <property type="gene ID" value="Pan_g18836"/>
</dbReference>
<feature type="transmembrane region" description="Helical" evidence="1">
    <location>
        <begin position="124"/>
        <end position="143"/>
    </location>
</feature>
<sequence>MLSIHRILGYCSTATLLFSIAFIVVISPVPKSSSTTCYTLSCLITADGKFAYTVYRMSYGAVVVVFSIVLAIMVQRKLKLSDMAVRINKIVLKTLVILLLFDFVPYLTSLTLRNIFRINWTPAFAPYTVLSAIDNFFVAWLYSQNIKYLNSAKTAPLPPTHQKLSSLTKVATVITTS</sequence>
<keyword evidence="1" id="KW-1133">Transmembrane helix</keyword>
<reference evidence="3" key="2">
    <citation type="submission" date="2020-10" db="UniProtKB">
        <authorList>
            <consortium name="WormBaseParasite"/>
        </authorList>
    </citation>
    <scope>IDENTIFICATION</scope>
</reference>
<keyword evidence="1" id="KW-0812">Transmembrane</keyword>
<feature type="transmembrane region" description="Helical" evidence="1">
    <location>
        <begin position="7"/>
        <end position="26"/>
    </location>
</feature>
<organism evidence="2 3">
    <name type="scientific">Panagrellus redivivus</name>
    <name type="common">Microworm</name>
    <dbReference type="NCBI Taxonomy" id="6233"/>
    <lineage>
        <taxon>Eukaryota</taxon>
        <taxon>Metazoa</taxon>
        <taxon>Ecdysozoa</taxon>
        <taxon>Nematoda</taxon>
        <taxon>Chromadorea</taxon>
        <taxon>Rhabditida</taxon>
        <taxon>Tylenchina</taxon>
        <taxon>Panagrolaimomorpha</taxon>
        <taxon>Panagrolaimoidea</taxon>
        <taxon>Panagrolaimidae</taxon>
        <taxon>Panagrellus</taxon>
    </lineage>
</organism>
<keyword evidence="2" id="KW-1185">Reference proteome</keyword>
<accession>A0A7E4VB14</accession>
<protein>
    <submittedName>
        <fullName evidence="3">Serpentine receptor class gamma</fullName>
    </submittedName>
</protein>
<dbReference type="AlphaFoldDB" id="A0A7E4VB14"/>
<keyword evidence="1" id="KW-0472">Membrane</keyword>
<dbReference type="Proteomes" id="UP000492821">
    <property type="component" value="Unassembled WGS sequence"/>
</dbReference>
<feature type="transmembrane region" description="Helical" evidence="1">
    <location>
        <begin position="57"/>
        <end position="74"/>
    </location>
</feature>
<evidence type="ECO:0000313" key="2">
    <source>
        <dbReference type="Proteomes" id="UP000492821"/>
    </source>
</evidence>
<evidence type="ECO:0000256" key="1">
    <source>
        <dbReference type="SAM" id="Phobius"/>
    </source>
</evidence>
<feature type="transmembrane region" description="Helical" evidence="1">
    <location>
        <begin position="95"/>
        <end position="112"/>
    </location>
</feature>